<dbReference type="AlphaFoldDB" id="A0A9Q8TXT9"/>
<dbReference type="PANTHER" id="PTHR21485:SF6">
    <property type="entry name" value="N-ACYLNEURAMINATE CYTIDYLYLTRANSFERASE-RELATED"/>
    <property type="match status" value="1"/>
</dbReference>
<organism evidence="1 2">
    <name type="scientific">SAR86 cluster bacterium</name>
    <dbReference type="NCBI Taxonomy" id="2030880"/>
    <lineage>
        <taxon>Bacteria</taxon>
        <taxon>Pseudomonadati</taxon>
        <taxon>Pseudomonadota</taxon>
        <taxon>Gammaproteobacteria</taxon>
        <taxon>SAR86 cluster</taxon>
    </lineage>
</organism>
<dbReference type="InterPro" id="IPR050793">
    <property type="entry name" value="CMP-NeuNAc_synthase"/>
</dbReference>
<dbReference type="Pfam" id="PF02348">
    <property type="entry name" value="CTP_transf_3"/>
    <property type="match status" value="1"/>
</dbReference>
<dbReference type="Gene3D" id="3.90.550.10">
    <property type="entry name" value="Spore Coat Polysaccharide Biosynthesis Protein SpsA, Chain A"/>
    <property type="match status" value="1"/>
</dbReference>
<reference evidence="1" key="1">
    <citation type="submission" date="2022-05" db="EMBL/GenBank/DDBJ databases">
        <title>Single-amplified genomics reveal most streamlined microbe among free-living bacteria.</title>
        <authorList>
            <person name="Roda-Garcia J."/>
            <person name="Haro-Moreno J.M."/>
            <person name="Rodriguez-Valera F."/>
            <person name="Almagro-Moreno S."/>
            <person name="Lopez-Perez M."/>
        </authorList>
    </citation>
    <scope>NUCLEOTIDE SEQUENCE</scope>
    <source>
        <strain evidence="1">TMED112-D2-2</strain>
    </source>
</reference>
<evidence type="ECO:0000313" key="2">
    <source>
        <dbReference type="Proteomes" id="UP001056381"/>
    </source>
</evidence>
<protein>
    <submittedName>
        <fullName evidence="1">Acylneuraminate cytidylyltransferase family protein</fullName>
    </submittedName>
</protein>
<name>A0A9Q8TXT9_9GAMM</name>
<dbReference type="PANTHER" id="PTHR21485">
    <property type="entry name" value="HAD SUPERFAMILY MEMBERS CMAS AND KDSC"/>
    <property type="match status" value="1"/>
</dbReference>
<dbReference type="SUPFAM" id="SSF53448">
    <property type="entry name" value="Nucleotide-diphospho-sugar transferases"/>
    <property type="match status" value="1"/>
</dbReference>
<keyword evidence="1" id="KW-0548">Nucleotidyltransferase</keyword>
<proteinExistence type="predicted"/>
<dbReference type="Proteomes" id="UP001056381">
    <property type="component" value="Chromosome"/>
</dbReference>
<keyword evidence="1" id="KW-0808">Transferase</keyword>
<keyword evidence="2" id="KW-1185">Reference proteome</keyword>
<dbReference type="EMBL" id="CP097966">
    <property type="protein sequence ID" value="URQ62925.1"/>
    <property type="molecule type" value="Genomic_DNA"/>
</dbReference>
<evidence type="ECO:0000313" key="1">
    <source>
        <dbReference type="EMBL" id="URQ62925.1"/>
    </source>
</evidence>
<dbReference type="GO" id="GO:0008781">
    <property type="term" value="F:N-acylneuraminate cytidylyltransferase activity"/>
    <property type="evidence" value="ECO:0007669"/>
    <property type="project" value="TreeGrafter"/>
</dbReference>
<gene>
    <name evidence="1" type="ORF">M9B40_04165</name>
</gene>
<sequence length="228" mass="26093">MNNLCTICARSGSKGVPNKNIKKIAGKPLIQHTIEQAKKSKVFSDIIVSSDCKKILKIAEKLGVHTLKRTNQLSKDFVGKVDVIRDAAIKAQKMLDKKFDNVIDLDVTSPLRQVSDIHNSFKKFQNGNYQNLITGCVARKNPYFNMIEIKKNVLSISKRTNKKIYSRQKSPQVFEMNASIYIWKNKALMNKSNLVTSKTAFYEMPEERSIDIDTMLDWKIVSFLMEKK</sequence>
<dbReference type="CDD" id="cd02513">
    <property type="entry name" value="CMP-NeuAc_Synthase"/>
    <property type="match status" value="1"/>
</dbReference>
<accession>A0A9Q8TXT9</accession>
<dbReference type="InterPro" id="IPR003329">
    <property type="entry name" value="Cytidylyl_trans"/>
</dbReference>
<dbReference type="InterPro" id="IPR029044">
    <property type="entry name" value="Nucleotide-diphossugar_trans"/>
</dbReference>